<evidence type="ECO:0000256" key="2">
    <source>
        <dbReference type="SAM" id="SignalP"/>
    </source>
</evidence>
<feature type="chain" id="PRO_5012005653" description="NADH:ubiquinone oxidoreductase intermediate-associated protein 30 domain-containing protein" evidence="2">
    <location>
        <begin position="19"/>
        <end position="523"/>
    </location>
</feature>
<dbReference type="AlphaFoldDB" id="A0A1Q9E3D2"/>
<accession>A0A1Q9E3D2</accession>
<feature type="signal peptide" evidence="2">
    <location>
        <begin position="1"/>
        <end position="18"/>
    </location>
</feature>
<keyword evidence="5" id="KW-1185">Reference proteome</keyword>
<feature type="transmembrane region" description="Helical" evidence="1">
    <location>
        <begin position="230"/>
        <end position="255"/>
    </location>
</feature>
<keyword evidence="1" id="KW-0472">Membrane</keyword>
<feature type="domain" description="NADH:ubiquinone oxidoreductase intermediate-associated protein 30" evidence="3">
    <location>
        <begin position="30"/>
        <end position="157"/>
    </location>
</feature>
<dbReference type="InterPro" id="IPR008979">
    <property type="entry name" value="Galactose-bd-like_sf"/>
</dbReference>
<protein>
    <recommendedName>
        <fullName evidence="3">NADH:ubiquinone oxidoreductase intermediate-associated protein 30 domain-containing protein</fullName>
    </recommendedName>
</protein>
<dbReference type="InterPro" id="IPR013857">
    <property type="entry name" value="NADH-UbQ_OxRdtase-assoc_prot30"/>
</dbReference>
<dbReference type="Pfam" id="PF08547">
    <property type="entry name" value="CIA30"/>
    <property type="match status" value="1"/>
</dbReference>
<keyword evidence="1" id="KW-1133">Transmembrane helix</keyword>
<keyword evidence="1" id="KW-0812">Transmembrane</keyword>
<comment type="caution">
    <text evidence="4">The sequence shown here is derived from an EMBL/GenBank/DDBJ whole genome shotgun (WGS) entry which is preliminary data.</text>
</comment>
<evidence type="ECO:0000313" key="5">
    <source>
        <dbReference type="Proteomes" id="UP000186817"/>
    </source>
</evidence>
<keyword evidence="2" id="KW-0732">Signal</keyword>
<proteinExistence type="predicted"/>
<dbReference type="EMBL" id="LSRX01000278">
    <property type="protein sequence ID" value="OLQ01911.1"/>
    <property type="molecule type" value="Genomic_DNA"/>
</dbReference>
<dbReference type="SUPFAM" id="SSF49785">
    <property type="entry name" value="Galactose-binding domain-like"/>
    <property type="match status" value="1"/>
</dbReference>
<feature type="transmembrane region" description="Helical" evidence="1">
    <location>
        <begin position="349"/>
        <end position="373"/>
    </location>
</feature>
<organism evidence="4 5">
    <name type="scientific">Symbiodinium microadriaticum</name>
    <name type="common">Dinoflagellate</name>
    <name type="synonym">Zooxanthella microadriatica</name>
    <dbReference type="NCBI Taxonomy" id="2951"/>
    <lineage>
        <taxon>Eukaryota</taxon>
        <taxon>Sar</taxon>
        <taxon>Alveolata</taxon>
        <taxon>Dinophyceae</taxon>
        <taxon>Suessiales</taxon>
        <taxon>Symbiodiniaceae</taxon>
        <taxon>Symbiodinium</taxon>
    </lineage>
</organism>
<reference evidence="4 5" key="1">
    <citation type="submission" date="2016-02" db="EMBL/GenBank/DDBJ databases">
        <title>Genome analysis of coral dinoflagellate symbionts highlights evolutionary adaptations to a symbiotic lifestyle.</title>
        <authorList>
            <person name="Aranda M."/>
            <person name="Li Y."/>
            <person name="Liew Y.J."/>
            <person name="Baumgarten S."/>
            <person name="Simakov O."/>
            <person name="Wilson M."/>
            <person name="Piel J."/>
            <person name="Ashoor H."/>
            <person name="Bougouffa S."/>
            <person name="Bajic V.B."/>
            <person name="Ryu T."/>
            <person name="Ravasi T."/>
            <person name="Bayer T."/>
            <person name="Micklem G."/>
            <person name="Kim H."/>
            <person name="Bhak J."/>
            <person name="Lajeunesse T.C."/>
            <person name="Voolstra C.R."/>
        </authorList>
    </citation>
    <scope>NUCLEOTIDE SEQUENCE [LARGE SCALE GENOMIC DNA]</scope>
    <source>
        <strain evidence="4 5">CCMP2467</strain>
    </source>
</reference>
<dbReference type="Proteomes" id="UP000186817">
    <property type="component" value="Unassembled WGS sequence"/>
</dbReference>
<sequence length="523" mass="57619">MARVLSVFFAASVHLCAANEILLASFDGAKGSTHQWRQMNDPVMGGKSTGAFSVADNKGIFTGEVVDVPFLHAPGFIKASVVDMNPSGRIFPDISTCKNIALTVKSANDYKGFRFSIGNAHAPGGKFHAYGYKSDFNAGPAGQVNTVTLPLTGFTDYWDDATGAAIKTCQDDKIYCPDAKTLKDMRTMGVWAEGVAGTVHLEILSIKATECDIRAGKKVSSIELLYQMNWVMLHMIGFFAFLGPAVIIELPVALYEIITGAGGLSSLDEGPFIKHYRLVLAVMRVLCAILLLFAAPFLATTKTRNPNTLAALKWRAEFTVGEFGATQMYFNALSVFFQPGVGPYSWLDLGLLGLLSLEAFRIFCVHGVFWLVVMNRWDSIDWAGEMKRRVPAQGPVMQGLRTLTGDELTHMHAVQAGVPDFSEWIVKASKYLPASLVATGCKYDKFRLLVVKPDNYENFRAMEFHELSSDDLDNWNKDLSRVSSAFESADTVFFPYGLYKMDMMHPKALLSLSKYQGDARCRV</sequence>
<name>A0A1Q9E3D2_SYMMI</name>
<evidence type="ECO:0000259" key="3">
    <source>
        <dbReference type="Pfam" id="PF08547"/>
    </source>
</evidence>
<evidence type="ECO:0000256" key="1">
    <source>
        <dbReference type="SAM" id="Phobius"/>
    </source>
</evidence>
<feature type="transmembrane region" description="Helical" evidence="1">
    <location>
        <begin position="276"/>
        <end position="299"/>
    </location>
</feature>
<evidence type="ECO:0000313" key="4">
    <source>
        <dbReference type="EMBL" id="OLQ01911.1"/>
    </source>
</evidence>
<dbReference type="OrthoDB" id="433616at2759"/>
<gene>
    <name evidence="4" type="ORF">AK812_SmicGene15334</name>
</gene>